<feature type="compositionally biased region" description="Polar residues" evidence="6">
    <location>
        <begin position="1"/>
        <end position="15"/>
    </location>
</feature>
<protein>
    <recommendedName>
        <fullName evidence="7">Histone deacetylase interacting domain-containing protein</fullName>
    </recommendedName>
</protein>
<dbReference type="PANTHER" id="PTHR12346">
    <property type="entry name" value="SIN3B-RELATED"/>
    <property type="match status" value="1"/>
</dbReference>
<feature type="compositionally biased region" description="Polar residues" evidence="6">
    <location>
        <begin position="272"/>
        <end position="283"/>
    </location>
</feature>
<feature type="compositionally biased region" description="Low complexity" evidence="6">
    <location>
        <begin position="134"/>
        <end position="148"/>
    </location>
</feature>
<dbReference type="InterPro" id="IPR013194">
    <property type="entry name" value="HDAC_interact_dom"/>
</dbReference>
<evidence type="ECO:0000259" key="7">
    <source>
        <dbReference type="SMART" id="SM00761"/>
    </source>
</evidence>
<feature type="compositionally biased region" description="Polar residues" evidence="6">
    <location>
        <begin position="211"/>
        <end position="220"/>
    </location>
</feature>
<feature type="compositionally biased region" description="Low complexity" evidence="6">
    <location>
        <begin position="317"/>
        <end position="328"/>
    </location>
</feature>
<feature type="region of interest" description="Disordered" evidence="6">
    <location>
        <begin position="1"/>
        <end position="88"/>
    </location>
</feature>
<proteinExistence type="predicted"/>
<dbReference type="FunFam" id="1.20.1160.11:FF:000001">
    <property type="entry name" value="Paired amphipathic helix protein Sin3"/>
    <property type="match status" value="1"/>
</dbReference>
<feature type="domain" description="Histone deacetylase interacting" evidence="7">
    <location>
        <begin position="870"/>
        <end position="970"/>
    </location>
</feature>
<feature type="region of interest" description="Disordered" evidence="6">
    <location>
        <begin position="765"/>
        <end position="786"/>
    </location>
</feature>
<dbReference type="GO" id="GO:0000122">
    <property type="term" value="P:negative regulation of transcription by RNA polymerase II"/>
    <property type="evidence" value="ECO:0007669"/>
    <property type="project" value="TreeGrafter"/>
</dbReference>
<feature type="compositionally biased region" description="Polar residues" evidence="6">
    <location>
        <begin position="673"/>
        <end position="689"/>
    </location>
</feature>
<dbReference type="Pfam" id="PF02671">
    <property type="entry name" value="PAH"/>
    <property type="match status" value="3"/>
</dbReference>
<feature type="compositionally biased region" description="Polar residues" evidence="6">
    <location>
        <begin position="1230"/>
        <end position="1241"/>
    </location>
</feature>
<dbReference type="GO" id="GO:0010628">
    <property type="term" value="P:positive regulation of gene expression"/>
    <property type="evidence" value="ECO:0007669"/>
    <property type="project" value="UniProtKB-ARBA"/>
</dbReference>
<dbReference type="PROSITE" id="PS51477">
    <property type="entry name" value="PAH"/>
    <property type="match status" value="2"/>
</dbReference>
<dbReference type="InterPro" id="IPR031693">
    <property type="entry name" value="Sin3_C"/>
</dbReference>
<dbReference type="STRING" id="1754190.A0A1Y2DRT0"/>
<evidence type="ECO:0000256" key="1">
    <source>
        <dbReference type="ARBA" id="ARBA00004123"/>
    </source>
</evidence>
<feature type="compositionally biased region" description="Polar residues" evidence="6">
    <location>
        <begin position="34"/>
        <end position="68"/>
    </location>
</feature>
<dbReference type="OrthoDB" id="10265969at2759"/>
<feature type="compositionally biased region" description="Low complexity" evidence="6">
    <location>
        <begin position="177"/>
        <end position="187"/>
    </location>
</feature>
<feature type="region of interest" description="Disordered" evidence="6">
    <location>
        <begin position="177"/>
        <end position="328"/>
    </location>
</feature>
<feature type="region of interest" description="Disordered" evidence="6">
    <location>
        <begin position="134"/>
        <end position="164"/>
    </location>
</feature>
<dbReference type="Gene3D" id="1.20.1160.11">
    <property type="entry name" value="Paired amphipathic helix"/>
    <property type="match status" value="3"/>
</dbReference>
<name>A0A1Y2DRT0_9FUNG</name>
<keyword evidence="2" id="KW-0678">Repressor</keyword>
<reference evidence="8 9" key="1">
    <citation type="submission" date="2016-08" db="EMBL/GenBank/DDBJ databases">
        <title>A Parts List for Fungal Cellulosomes Revealed by Comparative Genomics.</title>
        <authorList>
            <consortium name="DOE Joint Genome Institute"/>
            <person name="Haitjema C.H."/>
            <person name="Gilmore S.P."/>
            <person name="Henske J.K."/>
            <person name="Solomon K.V."/>
            <person name="De Groot R."/>
            <person name="Kuo A."/>
            <person name="Mondo S.J."/>
            <person name="Salamov A.A."/>
            <person name="Labutti K."/>
            <person name="Zhao Z."/>
            <person name="Chiniquy J."/>
            <person name="Barry K."/>
            <person name="Brewer H.M."/>
            <person name="Purvine S.O."/>
            <person name="Wright A.T."/>
            <person name="Boxma B."/>
            <person name="Van Alen T."/>
            <person name="Hackstein J.H."/>
            <person name="Baker S.E."/>
            <person name="Grigoriev I.V."/>
            <person name="O'Malley M.A."/>
        </authorList>
    </citation>
    <scope>NUCLEOTIDE SEQUENCE [LARGE SCALE GENOMIC DNA]</scope>
    <source>
        <strain evidence="8 9">G1</strain>
    </source>
</reference>
<comment type="caution">
    <text evidence="8">The sequence shown here is derived from an EMBL/GenBank/DDBJ whole genome shotgun (WGS) entry which is preliminary data.</text>
</comment>
<gene>
    <name evidence="8" type="ORF">LY90DRAFT_505438</name>
</gene>
<evidence type="ECO:0000256" key="5">
    <source>
        <dbReference type="PROSITE-ProRule" id="PRU00810"/>
    </source>
</evidence>
<dbReference type="InterPro" id="IPR003822">
    <property type="entry name" value="PAH"/>
</dbReference>
<feature type="region of interest" description="Disordered" evidence="6">
    <location>
        <begin position="670"/>
        <end position="689"/>
    </location>
</feature>
<dbReference type="FunFam" id="1.20.1160.11:FF:000003">
    <property type="entry name" value="Paired amphipathic helix SIN3-like protein"/>
    <property type="match status" value="1"/>
</dbReference>
<dbReference type="InterPro" id="IPR039774">
    <property type="entry name" value="Sin3-like"/>
</dbReference>
<keyword evidence="4 5" id="KW-0539">Nucleus</keyword>
<organism evidence="8 9">
    <name type="scientific">Neocallimastix californiae</name>
    <dbReference type="NCBI Taxonomy" id="1754190"/>
    <lineage>
        <taxon>Eukaryota</taxon>
        <taxon>Fungi</taxon>
        <taxon>Fungi incertae sedis</taxon>
        <taxon>Chytridiomycota</taxon>
        <taxon>Chytridiomycota incertae sedis</taxon>
        <taxon>Neocallimastigomycetes</taxon>
        <taxon>Neocallimastigales</taxon>
        <taxon>Neocallimastigaceae</taxon>
        <taxon>Neocallimastix</taxon>
    </lineage>
</organism>
<feature type="compositionally biased region" description="Low complexity" evidence="6">
    <location>
        <begin position="16"/>
        <end position="27"/>
    </location>
</feature>
<evidence type="ECO:0000256" key="2">
    <source>
        <dbReference type="ARBA" id="ARBA00022491"/>
    </source>
</evidence>
<feature type="compositionally biased region" description="Basic residues" evidence="6">
    <location>
        <begin position="194"/>
        <end position="208"/>
    </location>
</feature>
<keyword evidence="3" id="KW-0677">Repeat</keyword>
<dbReference type="Proteomes" id="UP000193920">
    <property type="component" value="Unassembled WGS sequence"/>
</dbReference>
<dbReference type="PANTHER" id="PTHR12346:SF0">
    <property type="entry name" value="SIN3A, ISOFORM G"/>
    <property type="match status" value="1"/>
</dbReference>
<dbReference type="GO" id="GO:0003714">
    <property type="term" value="F:transcription corepressor activity"/>
    <property type="evidence" value="ECO:0007669"/>
    <property type="project" value="InterPro"/>
</dbReference>
<dbReference type="EMBL" id="MCOG01000058">
    <property type="protein sequence ID" value="ORY61972.1"/>
    <property type="molecule type" value="Genomic_DNA"/>
</dbReference>
<feature type="compositionally biased region" description="Polar residues" evidence="6">
    <location>
        <begin position="1183"/>
        <end position="1205"/>
    </location>
</feature>
<evidence type="ECO:0000256" key="6">
    <source>
        <dbReference type="SAM" id="MobiDB-lite"/>
    </source>
</evidence>
<dbReference type="GO" id="GO:0033698">
    <property type="term" value="C:Rpd3L complex"/>
    <property type="evidence" value="ECO:0007669"/>
    <property type="project" value="UniProtKB-ARBA"/>
</dbReference>
<evidence type="ECO:0000256" key="4">
    <source>
        <dbReference type="ARBA" id="ARBA00023242"/>
    </source>
</evidence>
<feature type="region of interest" description="Disordered" evidence="6">
    <location>
        <begin position="1230"/>
        <end position="1264"/>
    </location>
</feature>
<evidence type="ECO:0000313" key="8">
    <source>
        <dbReference type="EMBL" id="ORY61972.1"/>
    </source>
</evidence>
<evidence type="ECO:0000256" key="3">
    <source>
        <dbReference type="ARBA" id="ARBA00022737"/>
    </source>
</evidence>
<feature type="region of interest" description="Disordered" evidence="6">
    <location>
        <begin position="1182"/>
        <end position="1205"/>
    </location>
</feature>
<dbReference type="Pfam" id="PF16879">
    <property type="entry name" value="Sin3a_C"/>
    <property type="match status" value="1"/>
</dbReference>
<keyword evidence="9" id="KW-1185">Reference proteome</keyword>
<dbReference type="SUPFAM" id="SSF47762">
    <property type="entry name" value="PAH2 domain"/>
    <property type="match status" value="3"/>
</dbReference>
<feature type="compositionally biased region" description="Low complexity" evidence="6">
    <location>
        <begin position="227"/>
        <end position="251"/>
    </location>
</feature>
<dbReference type="Pfam" id="PF08295">
    <property type="entry name" value="Sin3_corepress"/>
    <property type="match status" value="1"/>
</dbReference>
<sequence length="1534" mass="177890">MYNSTAKLPPINSTEQQNPMPQNNQLPSFKDFNRSTSTHVYPYSQPDSMDKSNQGNDLSSHSVNQMSGHNMPGKQISPNSPLQAPMNMHSSKMPIHVSKNQNKPIANVPPQMSNIQSPIQQQMNIIQNQSSSNINSIVPTTNSSSSSIQPPPSSQPPSSQASIQSNQYNYNQQQPQQILPNQLPPNNTSNPKSIKPRQKTKQKTKQKIKPNGSSNLQQIQPAPPMNPNILPNPNIPHGQNLQNMPLLPQNNSMNGVNGRNPLAPINNSNNSMGNTPNQSIPSRNNNNNNNGPMNQIYPNSVPMNNPPPSHNRPPMQNNDISSNSSSQSNYRTLNVKDALSYLEQVKEQFNESPQVYNDFLEIMKDFKSQRLSTPGVIDRVSTLFKDHPSLITGFNTFLPPGFSIPPLNNQEPIKGNQMNQQPNSMMMNMNQQQPMPNNNQQHQMQYYNNNNNNNNNNQNYNLNIPNNQQIRPNSLSTQNDMKIMPSSTNSYNNNSNNINMPNQNKQKSPLNTQRRSLPNIMPMNNNMQQQMQYNMMNSNQINNNNNNNNNNNRDMQYGGRQRAPVEFNHAINFVNKIKVRFKSEQGKYKQFLEILQIYQKEQKPIHEVYSQVQVLFQDQPDLLEEFKNFLPDSTQNSIINNKPMRPIQAKMPSGNMMSNNENINNNLPMNNNYQQQHTQRSNSISIHGSSQKQIYPMDNMQNNLQQNMKMTPQNQMQQNIQQNDMKNHFNKRQGGHSMNQLKSHKRNFQVANNNIPLNAKNQNILYDSHSPNKKCKTSDDDTQSSSDELELFNRAKQVIGNKVAYDEFLAILNQFAQVNMDSKTLVEKVEPYIGHSPEFFEYFKNFVKYKGDETISNIPAIKSINDPENTYKFIGKSYFKAPENLSNLICTGKDDLCKSVLNDKYISRSISIDGKTPNYIPINIYDEVLYNCEDERYKYDYNLTLCRSTIELFELMAIKFSNMSNEEKSNFKFFDLIDDDIIDAINNKPAEALPLLLKRLKQKEEEWSHSQYEWNKIWCQIDKNNREKALDHLASSYKEDEKLNLNNQVFIKQIERLYKEGLVHHHTEDFTMDEDSYDDNKKYHYSLKFLDSNVLQDLHILIRQYLKAENITGEEYDKVENFFKKFLSEFFSETFDISAEEDIEINKMLKKELHPSEISAMGINESNGKSVIKAFHKIEESGNDNNSTNAEPINSTSASVSITTKENENGSVTTTYYRSNKNIPLNLEAESSQSDMDIDNSSMHESKNEDTINNNKKKRNQRNMDVEDWRRRARIGHLQHRNECYIFYADSHFYCFFRLLHVLYKRLMHVKEISLLKIKNSSSIKKYPAKTVEEINFILNSGKTEELLNISRKYHQLTIDKDSKIIKEEGFKYLLEINNLLQASQIYKMEYNTSKKILYIKLIKSNDIANMKNISIQLQKWKDFIKSFCLLQVENDEIMKSKKIRFPYMKRNLISNPEYINNLQFPEYSINKSGLRFLICPKNYQIKYVTDTEDYFIKYGSKIKSLQKKSEIVKKEKQRKFMEWLNKTNQKSSL</sequence>
<dbReference type="InterPro" id="IPR036600">
    <property type="entry name" value="PAH_sf"/>
</dbReference>
<dbReference type="SMART" id="SM00761">
    <property type="entry name" value="HDAC_interact"/>
    <property type="match status" value="1"/>
</dbReference>
<comment type="subcellular location">
    <subcellularLocation>
        <location evidence="1 5">Nucleus</location>
    </subcellularLocation>
</comment>
<evidence type="ECO:0000313" key="9">
    <source>
        <dbReference type="Proteomes" id="UP000193920"/>
    </source>
</evidence>
<accession>A0A1Y2DRT0</accession>